<keyword evidence="3" id="KW-1185">Reference proteome</keyword>
<evidence type="ECO:0000256" key="1">
    <source>
        <dbReference type="SAM" id="MobiDB-lite"/>
    </source>
</evidence>
<feature type="region of interest" description="Disordered" evidence="1">
    <location>
        <begin position="491"/>
        <end position="593"/>
    </location>
</feature>
<dbReference type="InterPro" id="IPR027417">
    <property type="entry name" value="P-loop_NTPase"/>
</dbReference>
<accession>A0ABN2S5G4</accession>
<keyword evidence="2" id="KW-0547">Nucleotide-binding</keyword>
<dbReference type="EMBL" id="BAAAPC010000001">
    <property type="protein sequence ID" value="GAA1980421.1"/>
    <property type="molecule type" value="Genomic_DNA"/>
</dbReference>
<keyword evidence="2" id="KW-0067">ATP-binding</keyword>
<evidence type="ECO:0000313" key="2">
    <source>
        <dbReference type="EMBL" id="GAA1980421.1"/>
    </source>
</evidence>
<name>A0ABN2S5G4_9ACTN</name>
<evidence type="ECO:0000313" key="3">
    <source>
        <dbReference type="Proteomes" id="UP001501585"/>
    </source>
</evidence>
<dbReference type="GO" id="GO:0005524">
    <property type="term" value="F:ATP binding"/>
    <property type="evidence" value="ECO:0007669"/>
    <property type="project" value="UniProtKB-KW"/>
</dbReference>
<comment type="caution">
    <text evidence="2">The sequence shown here is derived from an EMBL/GenBank/DDBJ whole genome shotgun (WGS) entry which is preliminary data.</text>
</comment>
<feature type="region of interest" description="Disordered" evidence="1">
    <location>
        <begin position="1"/>
        <end position="29"/>
    </location>
</feature>
<sequence>MTFDDDMPPYDGPTDDQRDSRAGKFKREPSQAAKLVDLASQRYRLFMGTDARPYAVSLNGPNTALPLRGGRAGVRAALAKAYADAYRGQVPSQTALADALTVLEGQAADAPPEPVHLRIARHGAGVVVDLGTPDGACVLATPTGWEWRPVSPVLFRRTGLTSPLPDPERGKDGLVLLRELVNADESAFRLLVGWLVAALIPDIPHPVLAFKGEQGTGKSTAAKMAVNLVDPSPAPLRSMPRDVKSWAVTASASWVICLDNVSTIAPWLSDTLCKAVTGDGLVDRALYSDDDVTVLSFRRALAMTSIDTGTLAGDLSERLLTVELQPIPRERRRPDAEVIDAYDQARPVILGALLDLLCDVLAELPSLTLGELPRMADFARVLGALDKARGWSTLDTYTHASETVAADLLDGEPFGRAVVDYVEARGQWSGTVGDLLAAIPTPDPRPQRWPKGNPQAGSQLKRLAPVFRTLGIQFDDTQRSPDRRRARLYTLTAETAREPPSAPSGPSADQRDQGRPVDGGTAGAVRAPSHAVRATTGADSADGAPDSTPVPLSAPRTSVDQGEHQSSDGTDRPDSAAHPVSGDDQSQGLPTMPCPTCGERSSYAREHGHCFKCLRIRRVA</sequence>
<gene>
    <name evidence="2" type="ORF">GCM10009799_01950</name>
</gene>
<feature type="compositionally biased region" description="Basic and acidic residues" evidence="1">
    <location>
        <begin position="561"/>
        <end position="575"/>
    </location>
</feature>
<feature type="compositionally biased region" description="Basic and acidic residues" evidence="1">
    <location>
        <begin position="15"/>
        <end position="29"/>
    </location>
</feature>
<dbReference type="RefSeq" id="WP_344159451.1">
    <property type="nucleotide sequence ID" value="NZ_BAAAPC010000001.1"/>
</dbReference>
<dbReference type="SUPFAM" id="SSF52540">
    <property type="entry name" value="P-loop containing nucleoside triphosphate hydrolases"/>
    <property type="match status" value="1"/>
</dbReference>
<feature type="region of interest" description="Disordered" evidence="1">
    <location>
        <begin position="439"/>
        <end position="459"/>
    </location>
</feature>
<reference evidence="2 3" key="1">
    <citation type="journal article" date="2019" name="Int. J. Syst. Evol. Microbiol.">
        <title>The Global Catalogue of Microorganisms (GCM) 10K type strain sequencing project: providing services to taxonomists for standard genome sequencing and annotation.</title>
        <authorList>
            <consortium name="The Broad Institute Genomics Platform"/>
            <consortium name="The Broad Institute Genome Sequencing Center for Infectious Disease"/>
            <person name="Wu L."/>
            <person name="Ma J."/>
        </authorList>
    </citation>
    <scope>NUCLEOTIDE SEQUENCE [LARGE SCALE GENOMIC DNA]</scope>
    <source>
        <strain evidence="2 3">JCM 15313</strain>
    </source>
</reference>
<dbReference type="Proteomes" id="UP001501585">
    <property type="component" value="Unassembled WGS sequence"/>
</dbReference>
<proteinExistence type="predicted"/>
<organism evidence="2 3">
    <name type="scientific">Nocardiopsis rhodophaea</name>
    <dbReference type="NCBI Taxonomy" id="280238"/>
    <lineage>
        <taxon>Bacteria</taxon>
        <taxon>Bacillati</taxon>
        <taxon>Actinomycetota</taxon>
        <taxon>Actinomycetes</taxon>
        <taxon>Streptosporangiales</taxon>
        <taxon>Nocardiopsidaceae</taxon>
        <taxon>Nocardiopsis</taxon>
    </lineage>
</organism>
<protein>
    <submittedName>
        <fullName evidence="2">ATP-binding protein</fullName>
    </submittedName>
</protein>